<sequence>MNAKAGGEPWGLSFVVINYGPTPFKLSDFSSGACWVRRSGGFSRATPRSRVTGCRDCWLVERRVREGSFVFCSIGKQIEQLLALRKSVAGSCRRPWK</sequence>
<proteinExistence type="predicted"/>
<evidence type="ECO:0000313" key="2">
    <source>
        <dbReference type="Proteomes" id="UP000315783"/>
    </source>
</evidence>
<dbReference type="EMBL" id="SPUK01000020">
    <property type="protein sequence ID" value="TQV91257.1"/>
    <property type="molecule type" value="Genomic_DNA"/>
</dbReference>
<dbReference type="Proteomes" id="UP000315783">
    <property type="component" value="Unassembled WGS sequence"/>
</dbReference>
<keyword evidence="2" id="KW-1185">Reference proteome</keyword>
<evidence type="ECO:0000313" key="1">
    <source>
        <dbReference type="EMBL" id="TQV91257.1"/>
    </source>
</evidence>
<gene>
    <name evidence="1" type="ORF">IF1G_10138</name>
</gene>
<comment type="caution">
    <text evidence="1">The sequence shown here is derived from an EMBL/GenBank/DDBJ whole genome shotgun (WGS) entry which is preliminary data.</text>
</comment>
<name>A0A545UP63_9HYPO</name>
<protein>
    <submittedName>
        <fullName evidence="1">Uncharacterized protein</fullName>
    </submittedName>
</protein>
<accession>A0A545UP63</accession>
<reference evidence="1 2" key="1">
    <citation type="journal article" date="2019" name="Appl. Microbiol. Biotechnol.">
        <title>Genome sequence of Isaria javanica and comparative genome analysis insights into family S53 peptidase evolution in fungal entomopathogens.</title>
        <authorList>
            <person name="Lin R."/>
            <person name="Zhang X."/>
            <person name="Xin B."/>
            <person name="Zou M."/>
            <person name="Gao Y."/>
            <person name="Qin F."/>
            <person name="Hu Q."/>
            <person name="Xie B."/>
            <person name="Cheng X."/>
        </authorList>
    </citation>
    <scope>NUCLEOTIDE SEQUENCE [LARGE SCALE GENOMIC DNA]</scope>
    <source>
        <strain evidence="1 2">IJ1G</strain>
    </source>
</reference>
<organism evidence="1 2">
    <name type="scientific">Cordyceps javanica</name>
    <dbReference type="NCBI Taxonomy" id="43265"/>
    <lineage>
        <taxon>Eukaryota</taxon>
        <taxon>Fungi</taxon>
        <taxon>Dikarya</taxon>
        <taxon>Ascomycota</taxon>
        <taxon>Pezizomycotina</taxon>
        <taxon>Sordariomycetes</taxon>
        <taxon>Hypocreomycetidae</taxon>
        <taxon>Hypocreales</taxon>
        <taxon>Cordycipitaceae</taxon>
        <taxon>Cordyceps</taxon>
    </lineage>
</organism>
<dbReference type="AlphaFoldDB" id="A0A545UP63"/>